<feature type="region of interest" description="Disordered" evidence="1">
    <location>
        <begin position="115"/>
        <end position="140"/>
    </location>
</feature>
<reference evidence="3" key="1">
    <citation type="submission" date="2020-10" db="EMBL/GenBank/DDBJ databases">
        <authorList>
            <person name="Han B."/>
            <person name="Lu T."/>
            <person name="Zhao Q."/>
            <person name="Huang X."/>
            <person name="Zhao Y."/>
        </authorList>
    </citation>
    <scope>NUCLEOTIDE SEQUENCE</scope>
</reference>
<organism evidence="3 4">
    <name type="scientific">Miscanthus lutarioriparius</name>
    <dbReference type="NCBI Taxonomy" id="422564"/>
    <lineage>
        <taxon>Eukaryota</taxon>
        <taxon>Viridiplantae</taxon>
        <taxon>Streptophyta</taxon>
        <taxon>Embryophyta</taxon>
        <taxon>Tracheophyta</taxon>
        <taxon>Spermatophyta</taxon>
        <taxon>Magnoliopsida</taxon>
        <taxon>Liliopsida</taxon>
        <taxon>Poales</taxon>
        <taxon>Poaceae</taxon>
        <taxon>PACMAD clade</taxon>
        <taxon>Panicoideae</taxon>
        <taxon>Andropogonodae</taxon>
        <taxon>Andropogoneae</taxon>
        <taxon>Saccharinae</taxon>
        <taxon>Miscanthus</taxon>
    </lineage>
</organism>
<dbReference type="AlphaFoldDB" id="A0A811MRC1"/>
<feature type="signal peptide" evidence="2">
    <location>
        <begin position="1"/>
        <end position="33"/>
    </location>
</feature>
<proteinExistence type="predicted"/>
<sequence>MASATGTSRAAALLFAFSAVVLFLLRLPPPGLAVADLLVSALDRLLDGRGGLLELATRRNMILLCHAILFLILRDAGVLGAPARRRSRSGCPPGEATSAVAVAASGTEIACSAAPIPAPARPGPTPPGAPSSGAGGRGTGPWICRPAIEAVATWAEEAAAVATKQIVLVESPRNDDDDMLDHHDRAAVVEPLEHPTTAIAADGERDDCDDRRIIAAADDDDKRIDDTAREQQTAGMEMEMEMELADDRTFEEFIESQRRQMRQESLQLVRVSAPEAEAEAEGDRDQKQSSLALSSEAVAVAVDSGINQVKVDYVRTKYPPKHDESVVIRDGHNLDLDTASATLPSITVSNSE</sequence>
<keyword evidence="2" id="KW-0732">Signal</keyword>
<dbReference type="EMBL" id="CAJGYO010000002">
    <property type="protein sequence ID" value="CAD6211518.1"/>
    <property type="molecule type" value="Genomic_DNA"/>
</dbReference>
<accession>A0A811MRC1</accession>
<keyword evidence="4" id="KW-1185">Reference proteome</keyword>
<evidence type="ECO:0000313" key="3">
    <source>
        <dbReference type="EMBL" id="CAD6211518.1"/>
    </source>
</evidence>
<evidence type="ECO:0000256" key="2">
    <source>
        <dbReference type="SAM" id="SignalP"/>
    </source>
</evidence>
<dbReference type="OrthoDB" id="696520at2759"/>
<evidence type="ECO:0000256" key="1">
    <source>
        <dbReference type="SAM" id="MobiDB-lite"/>
    </source>
</evidence>
<comment type="caution">
    <text evidence="3">The sequence shown here is derived from an EMBL/GenBank/DDBJ whole genome shotgun (WGS) entry which is preliminary data.</text>
</comment>
<gene>
    <name evidence="3" type="ORF">NCGR_LOCUS7480</name>
</gene>
<protein>
    <submittedName>
        <fullName evidence="3">Uncharacterized protein</fullName>
    </submittedName>
</protein>
<evidence type="ECO:0000313" key="4">
    <source>
        <dbReference type="Proteomes" id="UP000604825"/>
    </source>
</evidence>
<dbReference type="Proteomes" id="UP000604825">
    <property type="component" value="Unassembled WGS sequence"/>
</dbReference>
<name>A0A811MRC1_9POAL</name>
<feature type="chain" id="PRO_5032680804" evidence="2">
    <location>
        <begin position="34"/>
        <end position="352"/>
    </location>
</feature>
<feature type="compositionally biased region" description="Pro residues" evidence="1">
    <location>
        <begin position="116"/>
        <end position="129"/>
    </location>
</feature>